<keyword evidence="3" id="KW-1185">Reference proteome</keyword>
<gene>
    <name evidence="2" type="ORF">EGW08_020849</name>
</gene>
<dbReference type="OrthoDB" id="10673820at2759"/>
<dbReference type="Proteomes" id="UP000271974">
    <property type="component" value="Unassembled WGS sequence"/>
</dbReference>
<feature type="signal peptide" evidence="1">
    <location>
        <begin position="1"/>
        <end position="19"/>
    </location>
</feature>
<sequence>MSQLTSTIFLMILPKICVMHPPSASRLPHVCSGQCKNYPEQTCGNVCGIVTVVGAVIAACDDDLYEYITGPMSYFFLQPTKYELYLRRILISWFIKEEITLLGLNQAFTLSHKVVREILTDPYESEVGGSVDPWSHR</sequence>
<proteinExistence type="predicted"/>
<feature type="chain" id="PRO_5018736675" evidence="1">
    <location>
        <begin position="20"/>
        <end position="137"/>
    </location>
</feature>
<keyword evidence="1" id="KW-0732">Signal</keyword>
<evidence type="ECO:0000313" key="3">
    <source>
        <dbReference type="Proteomes" id="UP000271974"/>
    </source>
</evidence>
<name>A0A3S1AZV3_ELYCH</name>
<dbReference type="AlphaFoldDB" id="A0A3S1AZV3"/>
<reference evidence="2 3" key="1">
    <citation type="submission" date="2019-01" db="EMBL/GenBank/DDBJ databases">
        <title>A draft genome assembly of the solar-powered sea slug Elysia chlorotica.</title>
        <authorList>
            <person name="Cai H."/>
            <person name="Li Q."/>
            <person name="Fang X."/>
            <person name="Li J."/>
            <person name="Curtis N.E."/>
            <person name="Altenburger A."/>
            <person name="Shibata T."/>
            <person name="Feng M."/>
            <person name="Maeda T."/>
            <person name="Schwartz J.A."/>
            <person name="Shigenobu S."/>
            <person name="Lundholm N."/>
            <person name="Nishiyama T."/>
            <person name="Yang H."/>
            <person name="Hasebe M."/>
            <person name="Li S."/>
            <person name="Pierce S.K."/>
            <person name="Wang J."/>
        </authorList>
    </citation>
    <scope>NUCLEOTIDE SEQUENCE [LARGE SCALE GENOMIC DNA]</scope>
    <source>
        <strain evidence="2">EC2010</strain>
        <tissue evidence="2">Whole organism of an adult</tissue>
    </source>
</reference>
<evidence type="ECO:0000256" key="1">
    <source>
        <dbReference type="SAM" id="SignalP"/>
    </source>
</evidence>
<evidence type="ECO:0000313" key="2">
    <source>
        <dbReference type="EMBL" id="RUS71394.1"/>
    </source>
</evidence>
<comment type="caution">
    <text evidence="2">The sequence shown here is derived from an EMBL/GenBank/DDBJ whole genome shotgun (WGS) entry which is preliminary data.</text>
</comment>
<protein>
    <submittedName>
        <fullName evidence="2">Uncharacterized protein</fullName>
    </submittedName>
</protein>
<dbReference type="EMBL" id="RQTK01001221">
    <property type="protein sequence ID" value="RUS71394.1"/>
    <property type="molecule type" value="Genomic_DNA"/>
</dbReference>
<accession>A0A3S1AZV3</accession>
<organism evidence="2 3">
    <name type="scientific">Elysia chlorotica</name>
    <name type="common">Eastern emerald elysia</name>
    <name type="synonym">Sea slug</name>
    <dbReference type="NCBI Taxonomy" id="188477"/>
    <lineage>
        <taxon>Eukaryota</taxon>
        <taxon>Metazoa</taxon>
        <taxon>Spiralia</taxon>
        <taxon>Lophotrochozoa</taxon>
        <taxon>Mollusca</taxon>
        <taxon>Gastropoda</taxon>
        <taxon>Heterobranchia</taxon>
        <taxon>Euthyneura</taxon>
        <taxon>Panpulmonata</taxon>
        <taxon>Sacoglossa</taxon>
        <taxon>Placobranchoidea</taxon>
        <taxon>Plakobranchidae</taxon>
        <taxon>Elysia</taxon>
    </lineage>
</organism>